<protein>
    <submittedName>
        <fullName evidence="1">Uncharacterized protein</fullName>
    </submittedName>
</protein>
<reference evidence="1 2" key="1">
    <citation type="submission" date="2018-10" db="EMBL/GenBank/DDBJ databases">
        <title>A high-quality apple genome assembly.</title>
        <authorList>
            <person name="Hu J."/>
        </authorList>
    </citation>
    <scope>NUCLEOTIDE SEQUENCE [LARGE SCALE GENOMIC DNA]</scope>
    <source>
        <strain evidence="2">cv. HFTH1</strain>
        <tissue evidence="1">Young leaf</tissue>
    </source>
</reference>
<dbReference type="AlphaFoldDB" id="A0A498HV31"/>
<name>A0A498HV31_MALDO</name>
<dbReference type="Proteomes" id="UP000290289">
    <property type="component" value="Chromosome 15"/>
</dbReference>
<comment type="caution">
    <text evidence="1">The sequence shown here is derived from an EMBL/GenBank/DDBJ whole genome shotgun (WGS) entry which is preliminary data.</text>
</comment>
<dbReference type="EMBL" id="RDQH01000341">
    <property type="protein sequence ID" value="RXH74630.1"/>
    <property type="molecule type" value="Genomic_DNA"/>
</dbReference>
<evidence type="ECO:0000313" key="1">
    <source>
        <dbReference type="EMBL" id="RXH74630.1"/>
    </source>
</evidence>
<evidence type="ECO:0000313" key="2">
    <source>
        <dbReference type="Proteomes" id="UP000290289"/>
    </source>
</evidence>
<sequence length="110" mass="12298">MSQSPSPENPLQSAGFRLGGVKSSTLRYDDRRSGAGGGYPSGSFLCDPTRPKIWPQHTTRVFDMMDDFVSGIWCCDQLRVITLRFHSSLCIFFSCNTAVSVRKPFKTRIS</sequence>
<organism evidence="1 2">
    <name type="scientific">Malus domestica</name>
    <name type="common">Apple</name>
    <name type="synonym">Pyrus malus</name>
    <dbReference type="NCBI Taxonomy" id="3750"/>
    <lineage>
        <taxon>Eukaryota</taxon>
        <taxon>Viridiplantae</taxon>
        <taxon>Streptophyta</taxon>
        <taxon>Embryophyta</taxon>
        <taxon>Tracheophyta</taxon>
        <taxon>Spermatophyta</taxon>
        <taxon>Magnoliopsida</taxon>
        <taxon>eudicotyledons</taxon>
        <taxon>Gunneridae</taxon>
        <taxon>Pentapetalae</taxon>
        <taxon>rosids</taxon>
        <taxon>fabids</taxon>
        <taxon>Rosales</taxon>
        <taxon>Rosaceae</taxon>
        <taxon>Amygdaloideae</taxon>
        <taxon>Maleae</taxon>
        <taxon>Malus</taxon>
    </lineage>
</organism>
<gene>
    <name evidence="1" type="ORF">DVH24_029351</name>
</gene>
<proteinExistence type="predicted"/>
<accession>A0A498HV31</accession>
<keyword evidence="2" id="KW-1185">Reference proteome</keyword>